<name>A0A9N9GE45_9GLOM</name>
<keyword evidence="2" id="KW-1185">Reference proteome</keyword>
<reference evidence="1" key="1">
    <citation type="submission" date="2021-06" db="EMBL/GenBank/DDBJ databases">
        <authorList>
            <person name="Kallberg Y."/>
            <person name="Tangrot J."/>
            <person name="Rosling A."/>
        </authorList>
    </citation>
    <scope>NUCLEOTIDE SEQUENCE</scope>
    <source>
        <strain evidence="1">CL551</strain>
    </source>
</reference>
<dbReference type="SUPFAM" id="SSF52047">
    <property type="entry name" value="RNI-like"/>
    <property type="match status" value="1"/>
</dbReference>
<dbReference type="InterPro" id="IPR032675">
    <property type="entry name" value="LRR_dom_sf"/>
</dbReference>
<comment type="caution">
    <text evidence="1">The sequence shown here is derived from an EMBL/GenBank/DDBJ whole genome shotgun (WGS) entry which is preliminary data.</text>
</comment>
<dbReference type="EMBL" id="CAJVPV010005774">
    <property type="protein sequence ID" value="CAG8595657.1"/>
    <property type="molecule type" value="Genomic_DNA"/>
</dbReference>
<protein>
    <submittedName>
        <fullName evidence="1">12266_t:CDS:1</fullName>
    </submittedName>
</protein>
<gene>
    <name evidence="1" type="ORF">AMORRO_LOCUS7550</name>
</gene>
<dbReference type="Gene3D" id="3.80.10.10">
    <property type="entry name" value="Ribonuclease Inhibitor"/>
    <property type="match status" value="1"/>
</dbReference>
<accession>A0A9N9GE45</accession>
<dbReference type="OrthoDB" id="550575at2759"/>
<dbReference type="AlphaFoldDB" id="A0A9N9GE45"/>
<proteinExistence type="predicted"/>
<dbReference type="Proteomes" id="UP000789342">
    <property type="component" value="Unassembled WGS sequence"/>
</dbReference>
<sequence>MCEKLPSEVLRHVFKIIYEDGINDRAEMLEDLYTCIQVNKRWCVTAMPILWSNIIPSPSVINTFMSFFTSEERKELGSKGVPFHNIPNKTFMTFCYPSFLRVLNLQEFTSAIFNWCLQECPQPIAIPYNALLRGLFVILASHCKTLQQLHMDRRLYIDNMHHELWLLLQDKTTRGLISPVRKLCLDVRKIINEDCLKLLCENVRYVRVLRVDMTINQHYWSWDLQVARLISSQKSLTSFTMKRGKCSNAIISALEQHSQTLRLIHFRRVDFSKCNSINTLKYDCKNLEVLIMYGCKHLSENVREEISEANFPKLVELDIEGTDCGEGLVSKSRSSVNRKENLEIKFY</sequence>
<evidence type="ECO:0000313" key="2">
    <source>
        <dbReference type="Proteomes" id="UP000789342"/>
    </source>
</evidence>
<organism evidence="1 2">
    <name type="scientific">Acaulospora morrowiae</name>
    <dbReference type="NCBI Taxonomy" id="94023"/>
    <lineage>
        <taxon>Eukaryota</taxon>
        <taxon>Fungi</taxon>
        <taxon>Fungi incertae sedis</taxon>
        <taxon>Mucoromycota</taxon>
        <taxon>Glomeromycotina</taxon>
        <taxon>Glomeromycetes</taxon>
        <taxon>Diversisporales</taxon>
        <taxon>Acaulosporaceae</taxon>
        <taxon>Acaulospora</taxon>
    </lineage>
</organism>
<evidence type="ECO:0000313" key="1">
    <source>
        <dbReference type="EMBL" id="CAG8595657.1"/>
    </source>
</evidence>